<keyword evidence="8" id="KW-1185">Reference proteome</keyword>
<dbReference type="InterPro" id="IPR051323">
    <property type="entry name" value="AtsK-like"/>
</dbReference>
<dbReference type="EMBL" id="AZHX01001179">
    <property type="protein sequence ID" value="ETX04617.1"/>
    <property type="molecule type" value="Genomic_DNA"/>
</dbReference>
<proteinExistence type="inferred from homology"/>
<evidence type="ECO:0000256" key="1">
    <source>
        <dbReference type="ARBA" id="ARBA00005896"/>
    </source>
</evidence>
<dbReference type="GO" id="GO:0046872">
    <property type="term" value="F:metal ion binding"/>
    <property type="evidence" value="ECO:0007669"/>
    <property type="project" value="UniProtKB-KW"/>
</dbReference>
<evidence type="ECO:0000313" key="8">
    <source>
        <dbReference type="Proteomes" id="UP000019140"/>
    </source>
</evidence>
<accession>W4M4P7</accession>
<dbReference type="HOGENOM" id="CLU_036005_2_1_7"/>
<dbReference type="InterPro" id="IPR042098">
    <property type="entry name" value="TauD-like_sf"/>
</dbReference>
<evidence type="ECO:0000259" key="6">
    <source>
        <dbReference type="Pfam" id="PF02668"/>
    </source>
</evidence>
<keyword evidence="4" id="KW-0560">Oxidoreductase</keyword>
<evidence type="ECO:0000256" key="2">
    <source>
        <dbReference type="ARBA" id="ARBA00022723"/>
    </source>
</evidence>
<dbReference type="GO" id="GO:0006790">
    <property type="term" value="P:sulfur compound metabolic process"/>
    <property type="evidence" value="ECO:0007669"/>
    <property type="project" value="TreeGrafter"/>
</dbReference>
<protein>
    <recommendedName>
        <fullName evidence="6">TauD/TfdA-like domain-containing protein</fullName>
    </recommendedName>
</protein>
<comment type="caution">
    <text evidence="7">The sequence shown here is derived from an EMBL/GenBank/DDBJ whole genome shotgun (WGS) entry which is preliminary data.</text>
</comment>
<dbReference type="PANTHER" id="PTHR30468:SF1">
    <property type="entry name" value="ALPHA-KETOGLUTARATE-DEPENDENT SULFONATE DIOXYGENASE"/>
    <property type="match status" value="1"/>
</dbReference>
<dbReference type="Proteomes" id="UP000019140">
    <property type="component" value="Unassembled WGS sequence"/>
</dbReference>
<dbReference type="GO" id="GO:0000908">
    <property type="term" value="F:taurine dioxygenase activity"/>
    <property type="evidence" value="ECO:0007669"/>
    <property type="project" value="TreeGrafter"/>
</dbReference>
<organism evidence="7 8">
    <name type="scientific">Candidatus Entotheonella gemina</name>
    <dbReference type="NCBI Taxonomy" id="1429439"/>
    <lineage>
        <taxon>Bacteria</taxon>
        <taxon>Pseudomonadati</taxon>
        <taxon>Nitrospinota/Tectimicrobiota group</taxon>
        <taxon>Candidatus Tectimicrobiota</taxon>
        <taxon>Candidatus Entotheonellia</taxon>
        <taxon>Candidatus Entotheonellales</taxon>
        <taxon>Candidatus Entotheonellaceae</taxon>
        <taxon>Candidatus Entotheonella</taxon>
    </lineage>
</organism>
<name>W4M4P7_9BACT</name>
<feature type="domain" description="TauD/TfdA-like" evidence="6">
    <location>
        <begin position="6"/>
        <end position="283"/>
    </location>
</feature>
<evidence type="ECO:0000256" key="4">
    <source>
        <dbReference type="ARBA" id="ARBA00023002"/>
    </source>
</evidence>
<keyword evidence="3" id="KW-0223">Dioxygenase</keyword>
<comment type="similarity">
    <text evidence="1">Belongs to the TfdA dioxygenase family.</text>
</comment>
<sequence length="290" mass="32658">MADFDIRPTGGPIGAEIIGLDVSKPVSDTVFSDVESAFYRHSVVVIRDQTLSPAQLAAFSRRFGQPQANVRAEIQKGDVPEITLISNITENGKRIGSHDAGRYWHSDLCYLDKPSKLTLLHALEVPVRDGVAYGDTRFASMAAAYDALSDDLKEWIDGLKAANSYRYMWNKKAHEFGVRPVLSDKELEKYPPDAIHPVVRTHPVTGLKCLYVCEGYTRESVDMTEAESAAVLRQLFEHVVKPDFLYAHNWRLGDLLMWDNCAVQHKATFDYEPPLRRLMQRCTIEGSVPF</sequence>
<dbReference type="PANTHER" id="PTHR30468">
    <property type="entry name" value="ALPHA-KETOGLUTARATE-DEPENDENT SULFONATE DIOXYGENASE"/>
    <property type="match status" value="1"/>
</dbReference>
<dbReference type="GO" id="GO:0005737">
    <property type="term" value="C:cytoplasm"/>
    <property type="evidence" value="ECO:0007669"/>
    <property type="project" value="TreeGrafter"/>
</dbReference>
<gene>
    <name evidence="7" type="ORF">ETSY2_27845</name>
</gene>
<evidence type="ECO:0000256" key="3">
    <source>
        <dbReference type="ARBA" id="ARBA00022964"/>
    </source>
</evidence>
<evidence type="ECO:0000256" key="5">
    <source>
        <dbReference type="ARBA" id="ARBA00023004"/>
    </source>
</evidence>
<dbReference type="SUPFAM" id="SSF51197">
    <property type="entry name" value="Clavaminate synthase-like"/>
    <property type="match status" value="1"/>
</dbReference>
<evidence type="ECO:0000313" key="7">
    <source>
        <dbReference type="EMBL" id="ETX04617.1"/>
    </source>
</evidence>
<keyword evidence="5" id="KW-0408">Iron</keyword>
<dbReference type="Gene3D" id="3.60.130.10">
    <property type="entry name" value="Clavaminate synthase-like"/>
    <property type="match status" value="1"/>
</dbReference>
<keyword evidence="2" id="KW-0479">Metal-binding</keyword>
<reference evidence="7 8" key="1">
    <citation type="journal article" date="2014" name="Nature">
        <title>An environmental bacterial taxon with a large and distinct metabolic repertoire.</title>
        <authorList>
            <person name="Wilson M.C."/>
            <person name="Mori T."/>
            <person name="Ruckert C."/>
            <person name="Uria A.R."/>
            <person name="Helf M.J."/>
            <person name="Takada K."/>
            <person name="Gernert C."/>
            <person name="Steffens U.A."/>
            <person name="Heycke N."/>
            <person name="Schmitt S."/>
            <person name="Rinke C."/>
            <person name="Helfrich E.J."/>
            <person name="Brachmann A.O."/>
            <person name="Gurgui C."/>
            <person name="Wakimoto T."/>
            <person name="Kracht M."/>
            <person name="Crusemann M."/>
            <person name="Hentschel U."/>
            <person name="Abe I."/>
            <person name="Matsunaga S."/>
            <person name="Kalinowski J."/>
            <person name="Takeyama H."/>
            <person name="Piel J."/>
        </authorList>
    </citation>
    <scope>NUCLEOTIDE SEQUENCE [LARGE SCALE GENOMIC DNA]</scope>
    <source>
        <strain evidence="8">TSY2</strain>
    </source>
</reference>
<dbReference type="InterPro" id="IPR003819">
    <property type="entry name" value="TauD/TfdA-like"/>
</dbReference>
<dbReference type="Pfam" id="PF02668">
    <property type="entry name" value="TauD"/>
    <property type="match status" value="1"/>
</dbReference>
<dbReference type="AlphaFoldDB" id="W4M4P7"/>